<dbReference type="SUPFAM" id="SSF53756">
    <property type="entry name" value="UDP-Glycosyltransferase/glycogen phosphorylase"/>
    <property type="match status" value="1"/>
</dbReference>
<dbReference type="GO" id="GO:0005829">
    <property type="term" value="C:cytosol"/>
    <property type="evidence" value="ECO:0007669"/>
    <property type="project" value="TreeGrafter"/>
</dbReference>
<dbReference type="InterPro" id="IPR051199">
    <property type="entry name" value="LPS_LOS_Heptosyltrfase"/>
</dbReference>
<keyword evidence="4" id="KW-1185">Reference proteome</keyword>
<evidence type="ECO:0000313" key="4">
    <source>
        <dbReference type="Proteomes" id="UP000006793"/>
    </source>
</evidence>
<dbReference type="GO" id="GO:0009244">
    <property type="term" value="P:lipopolysaccharide core region biosynthetic process"/>
    <property type="evidence" value="ECO:0007669"/>
    <property type="project" value="TreeGrafter"/>
</dbReference>
<dbReference type="EMBL" id="CP002683">
    <property type="protein sequence ID" value="AEH44408.1"/>
    <property type="molecule type" value="Genomic_DNA"/>
</dbReference>
<dbReference type="GO" id="GO:0008713">
    <property type="term" value="F:ADP-heptose-lipopolysaccharide heptosyltransferase activity"/>
    <property type="evidence" value="ECO:0007669"/>
    <property type="project" value="TreeGrafter"/>
</dbReference>
<dbReference type="Pfam" id="PF01075">
    <property type="entry name" value="Glyco_transf_9"/>
    <property type="match status" value="1"/>
</dbReference>
<evidence type="ECO:0000256" key="2">
    <source>
        <dbReference type="ARBA" id="ARBA00022679"/>
    </source>
</evidence>
<keyword evidence="1" id="KW-0328">Glycosyltransferase</keyword>
<gene>
    <name evidence="3" type="ordered locus">Thein_0526</name>
</gene>
<proteinExistence type="predicted"/>
<dbReference type="KEGG" id="tid:Thein_0526"/>
<accession>F8AB38</accession>
<organism evidence="3 4">
    <name type="scientific">Thermodesulfatator indicus (strain DSM 15286 / JCM 11887 / CIR29812)</name>
    <dbReference type="NCBI Taxonomy" id="667014"/>
    <lineage>
        <taxon>Bacteria</taxon>
        <taxon>Pseudomonadati</taxon>
        <taxon>Thermodesulfobacteriota</taxon>
        <taxon>Thermodesulfobacteria</taxon>
        <taxon>Thermodesulfobacteriales</taxon>
        <taxon>Thermodesulfatatoraceae</taxon>
        <taxon>Thermodesulfatator</taxon>
    </lineage>
</organism>
<dbReference type="STRING" id="667014.Thein_0526"/>
<dbReference type="PANTHER" id="PTHR30160">
    <property type="entry name" value="TETRAACYLDISACCHARIDE 4'-KINASE-RELATED"/>
    <property type="match status" value="1"/>
</dbReference>
<dbReference type="HOGENOM" id="CLU_038371_4_0_0"/>
<dbReference type="InterPro" id="IPR002201">
    <property type="entry name" value="Glyco_trans_9"/>
</dbReference>
<dbReference type="RefSeq" id="WP_013907153.1">
    <property type="nucleotide sequence ID" value="NC_015681.1"/>
</dbReference>
<dbReference type="Gene3D" id="3.40.50.2000">
    <property type="entry name" value="Glycogen Phosphorylase B"/>
    <property type="match status" value="1"/>
</dbReference>
<evidence type="ECO:0000313" key="3">
    <source>
        <dbReference type="EMBL" id="AEH44408.1"/>
    </source>
</evidence>
<dbReference type="eggNOG" id="COG0859">
    <property type="taxonomic scope" value="Bacteria"/>
</dbReference>
<name>F8AB38_THEID</name>
<protein>
    <submittedName>
        <fullName evidence="3">Glycosyl transferase family 9</fullName>
    </submittedName>
</protein>
<dbReference type="Proteomes" id="UP000006793">
    <property type="component" value="Chromosome"/>
</dbReference>
<dbReference type="OrthoDB" id="9795016at2"/>
<evidence type="ECO:0000256" key="1">
    <source>
        <dbReference type="ARBA" id="ARBA00022676"/>
    </source>
</evidence>
<reference evidence="4" key="1">
    <citation type="submission" date="2011-04" db="EMBL/GenBank/DDBJ databases">
        <title>The complete genome of Thermodesulfatator indicus DSM 15286.</title>
        <authorList>
            <person name="Lucas S."/>
            <person name="Copeland A."/>
            <person name="Lapidus A."/>
            <person name="Bruce D."/>
            <person name="Goodwin L."/>
            <person name="Pitluck S."/>
            <person name="Peters L."/>
            <person name="Kyrpides N."/>
            <person name="Mavromatis K."/>
            <person name="Pagani I."/>
            <person name="Ivanova N."/>
            <person name="Saunders L."/>
            <person name="Detter J.C."/>
            <person name="Tapia R."/>
            <person name="Han C."/>
            <person name="Land M."/>
            <person name="Hauser L."/>
            <person name="Markowitz V."/>
            <person name="Cheng J.-F."/>
            <person name="Hugenholtz P."/>
            <person name="Woyke T."/>
            <person name="Wu D."/>
            <person name="Spring S."/>
            <person name="Schroeder M."/>
            <person name="Brambilla E."/>
            <person name="Klenk H.-P."/>
            <person name="Eisen J.A."/>
        </authorList>
    </citation>
    <scope>NUCLEOTIDE SEQUENCE [LARGE SCALE GENOMIC DNA]</scope>
    <source>
        <strain evidence="4">DSM 15286 / JCM 11887 / CIR29812</strain>
    </source>
</reference>
<dbReference type="PaxDb" id="667014-Thein_0526"/>
<dbReference type="InParanoid" id="F8AB38"/>
<reference evidence="3 4" key="2">
    <citation type="journal article" date="2012" name="Stand. Genomic Sci.">
        <title>Complete genome sequence of the thermophilic sulfate-reducing ocean bacterium Thermodesulfatator indicus type strain (CIR29812(T)).</title>
        <authorList>
            <person name="Anderson I."/>
            <person name="Saunders E."/>
            <person name="Lapidus A."/>
            <person name="Nolan M."/>
            <person name="Lucas S."/>
            <person name="Tice H."/>
            <person name="Del Rio T.G."/>
            <person name="Cheng J.F."/>
            <person name="Han C."/>
            <person name="Tapia R."/>
            <person name="Goodwin L.A."/>
            <person name="Pitluck S."/>
            <person name="Liolios K."/>
            <person name="Mavromatis K."/>
            <person name="Pagani I."/>
            <person name="Ivanova N."/>
            <person name="Mikhailova N."/>
            <person name="Pati A."/>
            <person name="Chen A."/>
            <person name="Palaniappan K."/>
            <person name="Land M."/>
            <person name="Hauser L."/>
            <person name="Jeffries C.D."/>
            <person name="Chang Y.J."/>
            <person name="Brambilla E.M."/>
            <person name="Rohde M."/>
            <person name="Spring S."/>
            <person name="Goker M."/>
            <person name="Detter J.C."/>
            <person name="Woyke T."/>
            <person name="Bristow J."/>
            <person name="Eisen J.A."/>
            <person name="Markowitz V."/>
            <person name="Hugenholtz P."/>
            <person name="Kyrpides N.C."/>
            <person name="Klenk H.P."/>
        </authorList>
    </citation>
    <scope>NUCLEOTIDE SEQUENCE [LARGE SCALE GENOMIC DNA]</scope>
    <source>
        <strain evidence="4">DSM 15286 / JCM 11887 / CIR29812</strain>
    </source>
</reference>
<dbReference type="PANTHER" id="PTHR30160:SF23">
    <property type="match status" value="1"/>
</dbReference>
<keyword evidence="2 3" id="KW-0808">Transferase</keyword>
<sequence length="329" mass="36927">MIALWHEGALGDLLIARLAIKALKKKYTGQKLVLFARHEVRLLFKEAGLVDEAWPTSLSLLEKTKRQLSKAYVFTHQKELGKLLTSLTGISWQEIPTRPPGPEIHLALAQWQKVSSSRFSEKDLFLEDRPPKDRFVFIHPGSGGYFKCAPLGFWQDVYAFLKGLGLKPIFLLGPVETSLKQTLPKESYFVLENIKAAREKLKEGFAFLGHDSGLSHLAGALGLYTLALFGPTRWQNWAPFGRVLVAKANCECLKNNRDPRDCGGLCLKNISFEAFRPIVQKFFNTIPRSSPAHRKVEALPSHLLCQEVKKGIVELGIAVEAVAEEKHYP</sequence>
<dbReference type="AlphaFoldDB" id="F8AB38"/>